<feature type="non-terminal residue" evidence="2">
    <location>
        <position position="1"/>
    </location>
</feature>
<organism evidence="2 3">
    <name type="scientific">Diploptera punctata</name>
    <name type="common">Pacific beetle cockroach</name>
    <dbReference type="NCBI Taxonomy" id="6984"/>
    <lineage>
        <taxon>Eukaryota</taxon>
        <taxon>Metazoa</taxon>
        <taxon>Ecdysozoa</taxon>
        <taxon>Arthropoda</taxon>
        <taxon>Hexapoda</taxon>
        <taxon>Insecta</taxon>
        <taxon>Pterygota</taxon>
        <taxon>Neoptera</taxon>
        <taxon>Polyneoptera</taxon>
        <taxon>Dictyoptera</taxon>
        <taxon>Blattodea</taxon>
        <taxon>Blaberoidea</taxon>
        <taxon>Blaberidae</taxon>
        <taxon>Diplopterinae</taxon>
        <taxon>Diploptera</taxon>
    </lineage>
</organism>
<feature type="region of interest" description="Disordered" evidence="1">
    <location>
        <begin position="1"/>
        <end position="126"/>
    </location>
</feature>
<evidence type="ECO:0000256" key="1">
    <source>
        <dbReference type="SAM" id="MobiDB-lite"/>
    </source>
</evidence>
<protein>
    <submittedName>
        <fullName evidence="2">Uncharacterized protein</fullName>
    </submittedName>
</protein>
<dbReference type="EMBL" id="JASPKZ010009801">
    <property type="protein sequence ID" value="KAJ9576300.1"/>
    <property type="molecule type" value="Genomic_DNA"/>
</dbReference>
<feature type="compositionally biased region" description="Basic residues" evidence="1">
    <location>
        <begin position="29"/>
        <end position="40"/>
    </location>
</feature>
<reference evidence="2" key="2">
    <citation type="submission" date="2023-05" db="EMBL/GenBank/DDBJ databases">
        <authorList>
            <person name="Fouks B."/>
        </authorList>
    </citation>
    <scope>NUCLEOTIDE SEQUENCE</scope>
    <source>
        <strain evidence="2">Stay&amp;Tobe</strain>
        <tissue evidence="2">Testes</tissue>
    </source>
</reference>
<evidence type="ECO:0000313" key="3">
    <source>
        <dbReference type="Proteomes" id="UP001233999"/>
    </source>
</evidence>
<dbReference type="Proteomes" id="UP001233999">
    <property type="component" value="Unassembled WGS sequence"/>
</dbReference>
<name>A0AAD7Z9J7_DIPPU</name>
<comment type="caution">
    <text evidence="2">The sequence shown here is derived from an EMBL/GenBank/DDBJ whole genome shotgun (WGS) entry which is preliminary data.</text>
</comment>
<gene>
    <name evidence="2" type="ORF">L9F63_006844</name>
</gene>
<sequence>VLRNPASTNFTEDIATNTESVSSVEGSRTRRRRRRRRTRPHSQTPSGEHMDCRPSDHLPGNSADMQGGGSAPGPSDQSAFTSKEGTPATEGPPKTQREPKSRSQRPPASKRSEGKAKETMVNGTSA</sequence>
<evidence type="ECO:0000313" key="2">
    <source>
        <dbReference type="EMBL" id="KAJ9576300.1"/>
    </source>
</evidence>
<feature type="compositionally biased region" description="Polar residues" evidence="1">
    <location>
        <begin position="75"/>
        <end position="84"/>
    </location>
</feature>
<accession>A0AAD7Z9J7</accession>
<dbReference type="AlphaFoldDB" id="A0AAD7Z9J7"/>
<keyword evidence="3" id="KW-1185">Reference proteome</keyword>
<reference evidence="2" key="1">
    <citation type="journal article" date="2023" name="IScience">
        <title>Live-bearing cockroach genome reveals convergent evolutionary mechanisms linked to viviparity in insects and beyond.</title>
        <authorList>
            <person name="Fouks B."/>
            <person name="Harrison M.C."/>
            <person name="Mikhailova A.A."/>
            <person name="Marchal E."/>
            <person name="English S."/>
            <person name="Carruthers M."/>
            <person name="Jennings E.C."/>
            <person name="Chiamaka E.L."/>
            <person name="Frigard R.A."/>
            <person name="Pippel M."/>
            <person name="Attardo G.M."/>
            <person name="Benoit J.B."/>
            <person name="Bornberg-Bauer E."/>
            <person name="Tobe S.S."/>
        </authorList>
    </citation>
    <scope>NUCLEOTIDE SEQUENCE</scope>
    <source>
        <strain evidence="2">Stay&amp;Tobe</strain>
    </source>
</reference>
<feature type="compositionally biased region" description="Polar residues" evidence="1">
    <location>
        <begin position="1"/>
        <end position="26"/>
    </location>
</feature>
<proteinExistence type="predicted"/>